<reference evidence="1" key="2">
    <citation type="journal article" date="2015" name="Fish Shellfish Immunol.">
        <title>Early steps in the European eel (Anguilla anguilla)-Vibrio vulnificus interaction in the gills: Role of the RtxA13 toxin.</title>
        <authorList>
            <person name="Callol A."/>
            <person name="Pajuelo D."/>
            <person name="Ebbesson L."/>
            <person name="Teles M."/>
            <person name="MacKenzie S."/>
            <person name="Amaro C."/>
        </authorList>
    </citation>
    <scope>NUCLEOTIDE SEQUENCE</scope>
</reference>
<dbReference type="EMBL" id="GBXM01041367">
    <property type="protein sequence ID" value="JAH67210.1"/>
    <property type="molecule type" value="Transcribed_RNA"/>
</dbReference>
<name>A0A0E9UPP3_ANGAN</name>
<proteinExistence type="predicted"/>
<accession>A0A0E9UPP3</accession>
<reference evidence="1" key="1">
    <citation type="submission" date="2014-11" db="EMBL/GenBank/DDBJ databases">
        <authorList>
            <person name="Amaro Gonzalez C."/>
        </authorList>
    </citation>
    <scope>NUCLEOTIDE SEQUENCE</scope>
</reference>
<dbReference type="AlphaFoldDB" id="A0A0E9UPP3"/>
<dbReference type="EMBL" id="GBXM01039784">
    <property type="protein sequence ID" value="JAH68793.1"/>
    <property type="molecule type" value="Transcribed_RNA"/>
</dbReference>
<protein>
    <submittedName>
        <fullName evidence="1">Uncharacterized protein</fullName>
    </submittedName>
</protein>
<organism evidence="1">
    <name type="scientific">Anguilla anguilla</name>
    <name type="common">European freshwater eel</name>
    <name type="synonym">Muraena anguilla</name>
    <dbReference type="NCBI Taxonomy" id="7936"/>
    <lineage>
        <taxon>Eukaryota</taxon>
        <taxon>Metazoa</taxon>
        <taxon>Chordata</taxon>
        <taxon>Craniata</taxon>
        <taxon>Vertebrata</taxon>
        <taxon>Euteleostomi</taxon>
        <taxon>Actinopterygii</taxon>
        <taxon>Neopterygii</taxon>
        <taxon>Teleostei</taxon>
        <taxon>Anguilliformes</taxon>
        <taxon>Anguillidae</taxon>
        <taxon>Anguilla</taxon>
    </lineage>
</organism>
<evidence type="ECO:0000313" key="1">
    <source>
        <dbReference type="EMBL" id="JAH67210.1"/>
    </source>
</evidence>
<sequence>MTLRHTLKLPELSHNISLKSLSQSTNLQNVL</sequence>